<reference evidence="1 2" key="1">
    <citation type="submission" date="2016-10" db="EMBL/GenBank/DDBJ databases">
        <authorList>
            <person name="de Groot N.N."/>
        </authorList>
    </citation>
    <scope>NUCLEOTIDE SEQUENCE [LARGE SCALE GENOMIC DNA]</scope>
    <source>
        <strain evidence="1">1</strain>
    </source>
</reference>
<keyword evidence="2" id="KW-1185">Reference proteome</keyword>
<evidence type="ECO:0000313" key="1">
    <source>
        <dbReference type="EMBL" id="SCZ85984.1"/>
    </source>
</evidence>
<gene>
    <name evidence="1" type="ORF">NSMM_470053</name>
</gene>
<sequence>MECELTTPEIGDLTAVPDLLVQIDTPFDTFIADGSYDDEPVSRAVLNQ</sequence>
<evidence type="ECO:0008006" key="3">
    <source>
        <dbReference type="Google" id="ProtNLM"/>
    </source>
</evidence>
<proteinExistence type="predicted"/>
<evidence type="ECO:0000313" key="2">
    <source>
        <dbReference type="Proteomes" id="UP000198729"/>
    </source>
</evidence>
<accession>A0A1G5SFL5</accession>
<dbReference type="Proteomes" id="UP000198729">
    <property type="component" value="Unassembled WGS sequence"/>
</dbReference>
<dbReference type="STRING" id="51642.NSMM_470053"/>
<dbReference type="EMBL" id="FMWO01000055">
    <property type="protein sequence ID" value="SCZ85984.1"/>
    <property type="molecule type" value="Genomic_DNA"/>
</dbReference>
<name>A0A1G5SFL5_9PROT</name>
<organism evidence="1 2">
    <name type="scientific">Nitrosomonas mobilis</name>
    <dbReference type="NCBI Taxonomy" id="51642"/>
    <lineage>
        <taxon>Bacteria</taxon>
        <taxon>Pseudomonadati</taxon>
        <taxon>Pseudomonadota</taxon>
        <taxon>Betaproteobacteria</taxon>
        <taxon>Nitrosomonadales</taxon>
        <taxon>Nitrosomonadaceae</taxon>
        <taxon>Nitrosomonas</taxon>
    </lineage>
</organism>
<protein>
    <recommendedName>
        <fullName evidence="3">Transposase</fullName>
    </recommendedName>
</protein>
<dbReference type="AlphaFoldDB" id="A0A1G5SFL5"/>